<evidence type="ECO:0000256" key="4">
    <source>
        <dbReference type="ARBA" id="ARBA00022475"/>
    </source>
</evidence>
<dbReference type="AlphaFoldDB" id="A0A7W3T3T4"/>
<evidence type="ECO:0000256" key="11">
    <source>
        <dbReference type="NCBIfam" id="TIGR00773"/>
    </source>
</evidence>
<feature type="transmembrane region" description="Helical" evidence="13">
    <location>
        <begin position="383"/>
        <end position="404"/>
    </location>
</feature>
<dbReference type="HAMAP" id="MF_01844">
    <property type="entry name" value="NhaA"/>
    <property type="match status" value="1"/>
</dbReference>
<feature type="compositionally biased region" description="Pro residues" evidence="12">
    <location>
        <begin position="28"/>
        <end position="40"/>
    </location>
</feature>
<dbReference type="PANTHER" id="PTHR30341:SF0">
    <property type="entry name" value="NA(+)_H(+) ANTIPORTER NHAA"/>
    <property type="match status" value="1"/>
</dbReference>
<evidence type="ECO:0000256" key="5">
    <source>
        <dbReference type="ARBA" id="ARBA00022692"/>
    </source>
</evidence>
<keyword evidence="3" id="KW-0050">Antiport</keyword>
<evidence type="ECO:0000256" key="1">
    <source>
        <dbReference type="ARBA" id="ARBA00004429"/>
    </source>
</evidence>
<reference evidence="15" key="1">
    <citation type="submission" date="2019-10" db="EMBL/GenBank/DDBJ databases">
        <title>Streptomyces sp. nov., a novel actinobacterium isolated from alkaline environment.</title>
        <authorList>
            <person name="Golinska P."/>
        </authorList>
    </citation>
    <scope>NUCLEOTIDE SEQUENCE [LARGE SCALE GENOMIC DNA]</scope>
    <source>
        <strain evidence="15">DSM 42108</strain>
    </source>
</reference>
<dbReference type="GO" id="GO:0005886">
    <property type="term" value="C:plasma membrane"/>
    <property type="evidence" value="ECO:0007669"/>
    <property type="project" value="UniProtKB-SubCell"/>
</dbReference>
<organism evidence="14 15">
    <name type="scientific">Streptomyces calidiresistens</name>
    <dbReference type="NCBI Taxonomy" id="1485586"/>
    <lineage>
        <taxon>Bacteria</taxon>
        <taxon>Bacillati</taxon>
        <taxon>Actinomycetota</taxon>
        <taxon>Actinomycetes</taxon>
        <taxon>Kitasatosporales</taxon>
        <taxon>Streptomycetaceae</taxon>
        <taxon>Streptomyces</taxon>
    </lineage>
</organism>
<feature type="region of interest" description="Disordered" evidence="12">
    <location>
        <begin position="1"/>
        <end position="50"/>
    </location>
</feature>
<dbReference type="Gene3D" id="1.20.1530.10">
    <property type="entry name" value="Na+/H+ antiporter like domain"/>
    <property type="match status" value="1"/>
</dbReference>
<accession>A0A7W3T3T4</accession>
<comment type="subcellular location">
    <subcellularLocation>
        <location evidence="1">Cell inner membrane</location>
        <topology evidence="1">Multi-pass membrane protein</topology>
    </subcellularLocation>
</comment>
<dbReference type="EMBL" id="VKHS01000252">
    <property type="protein sequence ID" value="MBB0230278.1"/>
    <property type="molecule type" value="Genomic_DNA"/>
</dbReference>
<evidence type="ECO:0000256" key="2">
    <source>
        <dbReference type="ARBA" id="ARBA00022448"/>
    </source>
</evidence>
<keyword evidence="10" id="KW-0739">Sodium transport</keyword>
<proteinExistence type="inferred from homology"/>
<feature type="transmembrane region" description="Helical" evidence="13">
    <location>
        <begin position="176"/>
        <end position="195"/>
    </location>
</feature>
<evidence type="ECO:0000256" key="10">
    <source>
        <dbReference type="ARBA" id="ARBA00023201"/>
    </source>
</evidence>
<feature type="transmembrane region" description="Helical" evidence="13">
    <location>
        <begin position="201"/>
        <end position="226"/>
    </location>
</feature>
<feature type="transmembrane region" description="Helical" evidence="13">
    <location>
        <begin position="145"/>
        <end position="169"/>
    </location>
</feature>
<keyword evidence="8" id="KW-0406">Ion transport</keyword>
<evidence type="ECO:0000313" key="14">
    <source>
        <dbReference type="EMBL" id="MBB0230278.1"/>
    </source>
</evidence>
<keyword evidence="7" id="KW-0915">Sodium</keyword>
<keyword evidence="6 13" id="KW-1133">Transmembrane helix</keyword>
<evidence type="ECO:0000256" key="3">
    <source>
        <dbReference type="ARBA" id="ARBA00022449"/>
    </source>
</evidence>
<name>A0A7W3T3T4_9ACTN</name>
<protein>
    <recommendedName>
        <fullName evidence="11">Na+/H+ antiporter NhaA</fullName>
    </recommendedName>
</protein>
<dbReference type="PANTHER" id="PTHR30341">
    <property type="entry name" value="SODIUM ION/PROTON ANTIPORTER NHAA-RELATED"/>
    <property type="match status" value="1"/>
</dbReference>
<sequence length="443" mass="45620">MRLALSGPDPRRTTGGAPVAEEQRPAGAPEPPPEGEPGTPPAGSVFPAPLPLPESTRIGEALRTETVGGMVLLVSAALALILANTGLSDAYAAVRDFTFGPDVLHLHLSVAEWTRDGLLAVFFLVAGIELKRELVLGELRDPRAAAVPITAAMCGMIVPAVIYLSIALIGNGNPHGWAVPMATDIAFALGVLAVVGRSLPAALRAFLLTLAIVDDLGAIIVIAVFYPSDLEPWPLAAAVGGLVLFHVALRRGVTAWWLLAPLALGIWVMVHAGGIHATIAGVALGLLLRAKPRPGEAHSPADRVEHRIRPISAGFAVPAFALFAAGVGVSADDLTDVLTRPETLGVALGLLVGKPLGVVGGVWAATRFTRARLDPALGRADVLLVGLLAGIGFTVSLLIADLAFPDHPALGDEAKAAVLVGSLLSAGLAALLARLRRRRAPSA</sequence>
<gene>
    <name evidence="14" type="primary">nhaA</name>
    <name evidence="14" type="ORF">FOE67_12345</name>
</gene>
<evidence type="ECO:0000313" key="15">
    <source>
        <dbReference type="Proteomes" id="UP000530234"/>
    </source>
</evidence>
<feature type="transmembrane region" description="Helical" evidence="13">
    <location>
        <begin position="67"/>
        <end position="87"/>
    </location>
</feature>
<feature type="transmembrane region" description="Helical" evidence="13">
    <location>
        <begin position="308"/>
        <end position="331"/>
    </location>
</feature>
<keyword evidence="5 13" id="KW-0812">Transmembrane</keyword>
<evidence type="ECO:0000256" key="8">
    <source>
        <dbReference type="ARBA" id="ARBA00023065"/>
    </source>
</evidence>
<dbReference type="Proteomes" id="UP000530234">
    <property type="component" value="Unassembled WGS sequence"/>
</dbReference>
<dbReference type="InterPro" id="IPR004670">
    <property type="entry name" value="NhaA"/>
</dbReference>
<feature type="transmembrane region" description="Helical" evidence="13">
    <location>
        <begin position="343"/>
        <end position="363"/>
    </location>
</feature>
<dbReference type="GO" id="GO:0006885">
    <property type="term" value="P:regulation of pH"/>
    <property type="evidence" value="ECO:0007669"/>
    <property type="project" value="UniProtKB-UniRule"/>
</dbReference>
<comment type="caution">
    <text evidence="14">The sequence shown here is derived from an EMBL/GenBank/DDBJ whole genome shotgun (WGS) entry which is preliminary data.</text>
</comment>
<dbReference type="Pfam" id="PF06965">
    <property type="entry name" value="Na_H_antiport_1"/>
    <property type="match status" value="1"/>
</dbReference>
<keyword evidence="2" id="KW-0813">Transport</keyword>
<evidence type="ECO:0000256" key="12">
    <source>
        <dbReference type="SAM" id="MobiDB-lite"/>
    </source>
</evidence>
<dbReference type="GO" id="GO:0015385">
    <property type="term" value="F:sodium:proton antiporter activity"/>
    <property type="evidence" value="ECO:0007669"/>
    <property type="project" value="UniProtKB-UniRule"/>
</dbReference>
<keyword evidence="15" id="KW-1185">Reference proteome</keyword>
<feature type="transmembrane region" description="Helical" evidence="13">
    <location>
        <begin position="255"/>
        <end position="288"/>
    </location>
</feature>
<evidence type="ECO:0000256" key="13">
    <source>
        <dbReference type="SAM" id="Phobius"/>
    </source>
</evidence>
<evidence type="ECO:0000256" key="9">
    <source>
        <dbReference type="ARBA" id="ARBA00023136"/>
    </source>
</evidence>
<evidence type="ECO:0000256" key="6">
    <source>
        <dbReference type="ARBA" id="ARBA00022989"/>
    </source>
</evidence>
<dbReference type="InterPro" id="IPR023171">
    <property type="entry name" value="Na/H_antiporter_dom_sf"/>
</dbReference>
<feature type="non-terminal residue" evidence="14">
    <location>
        <position position="443"/>
    </location>
</feature>
<keyword evidence="9 13" id="KW-0472">Membrane</keyword>
<evidence type="ECO:0000256" key="7">
    <source>
        <dbReference type="ARBA" id="ARBA00023053"/>
    </source>
</evidence>
<keyword evidence="4" id="KW-1003">Cell membrane</keyword>
<dbReference type="NCBIfam" id="TIGR00773">
    <property type="entry name" value="NhaA"/>
    <property type="match status" value="1"/>
</dbReference>
<feature type="transmembrane region" description="Helical" evidence="13">
    <location>
        <begin position="416"/>
        <end position="435"/>
    </location>
</feature>